<dbReference type="GO" id="GO:0046872">
    <property type="term" value="F:metal ion binding"/>
    <property type="evidence" value="ECO:0007669"/>
    <property type="project" value="UniProtKB-KW"/>
</dbReference>
<evidence type="ECO:0000259" key="12">
    <source>
        <dbReference type="PROSITE" id="PS50146"/>
    </source>
</evidence>
<evidence type="ECO:0000256" key="5">
    <source>
        <dbReference type="ARBA" id="ARBA00022741"/>
    </source>
</evidence>
<dbReference type="GO" id="GO:0005886">
    <property type="term" value="C:plasma membrane"/>
    <property type="evidence" value="ECO:0007669"/>
    <property type="project" value="TreeGrafter"/>
</dbReference>
<proteinExistence type="predicted"/>
<gene>
    <name evidence="13" type="ORF">S12H4_02785</name>
</gene>
<accession>X1QIV8</accession>
<dbReference type="SMART" id="SM00046">
    <property type="entry name" value="DAGKc"/>
    <property type="match status" value="1"/>
</dbReference>
<reference evidence="13" key="1">
    <citation type="journal article" date="2014" name="Front. Microbiol.">
        <title>High frequency of phylogenetically diverse reductive dehalogenase-homologous genes in deep subseafloor sedimentary metagenomes.</title>
        <authorList>
            <person name="Kawai M."/>
            <person name="Futagami T."/>
            <person name="Toyoda A."/>
            <person name="Takaki Y."/>
            <person name="Nishi S."/>
            <person name="Hori S."/>
            <person name="Arai W."/>
            <person name="Tsubouchi T."/>
            <person name="Morono Y."/>
            <person name="Uchiyama I."/>
            <person name="Ito T."/>
            <person name="Fujiyama A."/>
            <person name="Inagaki F."/>
            <person name="Takami H."/>
        </authorList>
    </citation>
    <scope>NUCLEOTIDE SEQUENCE</scope>
    <source>
        <strain evidence="13">Expedition CK06-06</strain>
    </source>
</reference>
<dbReference type="InterPro" id="IPR045540">
    <property type="entry name" value="YegS/DAGK_C"/>
</dbReference>
<dbReference type="InterPro" id="IPR001206">
    <property type="entry name" value="Diacylglycerol_kinase_cat_dom"/>
</dbReference>
<evidence type="ECO:0000256" key="10">
    <source>
        <dbReference type="ARBA" id="ARBA00023209"/>
    </source>
</evidence>
<organism evidence="13">
    <name type="scientific">marine sediment metagenome</name>
    <dbReference type="NCBI Taxonomy" id="412755"/>
    <lineage>
        <taxon>unclassified sequences</taxon>
        <taxon>metagenomes</taxon>
        <taxon>ecological metagenomes</taxon>
    </lineage>
</organism>
<evidence type="ECO:0000256" key="11">
    <source>
        <dbReference type="ARBA" id="ARBA00023264"/>
    </source>
</evidence>
<evidence type="ECO:0000256" key="4">
    <source>
        <dbReference type="ARBA" id="ARBA00022723"/>
    </source>
</evidence>
<dbReference type="GO" id="GO:0016301">
    <property type="term" value="F:kinase activity"/>
    <property type="evidence" value="ECO:0007669"/>
    <property type="project" value="UniProtKB-KW"/>
</dbReference>
<feature type="domain" description="DAGKc" evidence="12">
    <location>
        <begin position="1"/>
        <end position="136"/>
    </location>
</feature>
<evidence type="ECO:0000256" key="3">
    <source>
        <dbReference type="ARBA" id="ARBA00022679"/>
    </source>
</evidence>
<keyword evidence="2" id="KW-0444">Lipid biosynthesis</keyword>
<protein>
    <recommendedName>
        <fullName evidence="12">DAGKc domain-containing protein</fullName>
    </recommendedName>
</protein>
<dbReference type="Gene3D" id="2.60.200.40">
    <property type="match status" value="1"/>
</dbReference>
<evidence type="ECO:0000256" key="8">
    <source>
        <dbReference type="ARBA" id="ARBA00022842"/>
    </source>
</evidence>
<dbReference type="Pfam" id="PF00781">
    <property type="entry name" value="DAGK_cat"/>
    <property type="match status" value="1"/>
</dbReference>
<evidence type="ECO:0000256" key="7">
    <source>
        <dbReference type="ARBA" id="ARBA00022840"/>
    </source>
</evidence>
<dbReference type="EMBL" id="BARW01000722">
    <property type="protein sequence ID" value="GAI68407.1"/>
    <property type="molecule type" value="Genomic_DNA"/>
</dbReference>
<keyword evidence="10" id="KW-0594">Phospholipid biosynthesis</keyword>
<dbReference type="GO" id="GO:0008654">
    <property type="term" value="P:phospholipid biosynthetic process"/>
    <property type="evidence" value="ECO:0007669"/>
    <property type="project" value="UniProtKB-KW"/>
</dbReference>
<comment type="cofactor">
    <cofactor evidence="1">
        <name>Mg(2+)</name>
        <dbReference type="ChEBI" id="CHEBI:18420"/>
    </cofactor>
</comment>
<evidence type="ECO:0000256" key="1">
    <source>
        <dbReference type="ARBA" id="ARBA00001946"/>
    </source>
</evidence>
<keyword evidence="3" id="KW-0808">Transferase</keyword>
<keyword evidence="9" id="KW-0443">Lipid metabolism</keyword>
<evidence type="ECO:0000256" key="9">
    <source>
        <dbReference type="ARBA" id="ARBA00023098"/>
    </source>
</evidence>
<dbReference type="AlphaFoldDB" id="X1QIV8"/>
<keyword evidence="7" id="KW-0067">ATP-binding</keyword>
<keyword evidence="11" id="KW-1208">Phospholipid metabolism</keyword>
<keyword evidence="8" id="KW-0460">Magnesium</keyword>
<dbReference type="PANTHER" id="PTHR12358">
    <property type="entry name" value="SPHINGOSINE KINASE"/>
    <property type="match status" value="1"/>
</dbReference>
<dbReference type="Pfam" id="PF19279">
    <property type="entry name" value="YegS_C"/>
    <property type="match status" value="1"/>
</dbReference>
<keyword evidence="5" id="KW-0547">Nucleotide-binding</keyword>
<keyword evidence="4" id="KW-0479">Metal-binding</keyword>
<dbReference type="PROSITE" id="PS50146">
    <property type="entry name" value="DAGK"/>
    <property type="match status" value="1"/>
</dbReference>
<dbReference type="InterPro" id="IPR005218">
    <property type="entry name" value="Diacylglycerol/lipid_kinase"/>
</dbReference>
<dbReference type="InterPro" id="IPR017438">
    <property type="entry name" value="ATP-NAD_kinase_N"/>
</dbReference>
<evidence type="ECO:0000313" key="13">
    <source>
        <dbReference type="EMBL" id="GAI68407.1"/>
    </source>
</evidence>
<dbReference type="InterPro" id="IPR016064">
    <property type="entry name" value="NAD/diacylglycerol_kinase_sf"/>
</dbReference>
<evidence type="ECO:0000256" key="2">
    <source>
        <dbReference type="ARBA" id="ARBA00022516"/>
    </source>
</evidence>
<dbReference type="NCBIfam" id="TIGR00147">
    <property type="entry name" value="YegS/Rv2252/BmrU family lipid kinase"/>
    <property type="match status" value="1"/>
</dbReference>
<sequence>MSILHAKVIVNPVVGAYSTRRKWPRISKLLKYVGLSFDYEYTEGVGHAIELARVAASDGYQYIVAVGGDGTVNEVANGILHSTSPTETSLGVVSTGTGSDFARSVGIPRDYTSACSSLCSSHRRLIDVGVVEFKRGGQTLQRFFVNVAGVGFDAAAVETTEKLPKYFGGTIPYLAGLLRTLFGYRNKAVVLSVGDRTEAKRVLSVVVANGSYVGGGMHIAPRAELGDNLLDVLIIGDMGKFELLKALPTVYKGTHINHPKVSMEQVTHITIESSERLLVHADGELLGECPASFWLMPATLNVVV</sequence>
<keyword evidence="6" id="KW-0418">Kinase</keyword>
<comment type="caution">
    <text evidence="13">The sequence shown here is derived from an EMBL/GenBank/DDBJ whole genome shotgun (WGS) entry which is preliminary data.</text>
</comment>
<dbReference type="GO" id="GO:0005524">
    <property type="term" value="F:ATP binding"/>
    <property type="evidence" value="ECO:0007669"/>
    <property type="project" value="UniProtKB-KW"/>
</dbReference>
<dbReference type="PANTHER" id="PTHR12358:SF106">
    <property type="entry name" value="LIPID KINASE YEGS"/>
    <property type="match status" value="1"/>
</dbReference>
<dbReference type="SUPFAM" id="SSF111331">
    <property type="entry name" value="NAD kinase/diacylglycerol kinase-like"/>
    <property type="match status" value="1"/>
</dbReference>
<name>X1QIV8_9ZZZZ</name>
<dbReference type="InterPro" id="IPR050187">
    <property type="entry name" value="Lipid_Phosphate_FormReg"/>
</dbReference>
<dbReference type="Gene3D" id="3.40.50.10330">
    <property type="entry name" value="Probable inorganic polyphosphate/atp-NAD kinase, domain 1"/>
    <property type="match status" value="1"/>
</dbReference>
<evidence type="ECO:0000256" key="6">
    <source>
        <dbReference type="ARBA" id="ARBA00022777"/>
    </source>
</evidence>